<reference evidence="1 2" key="1">
    <citation type="submission" date="2021-01" db="EMBL/GenBank/DDBJ databases">
        <title>WGS of actinomycetes isolated from Thailand.</title>
        <authorList>
            <person name="Thawai C."/>
        </authorList>
    </citation>
    <scope>NUCLEOTIDE SEQUENCE [LARGE SCALE GENOMIC DNA]</scope>
    <source>
        <strain evidence="1 2">CA3R110</strain>
    </source>
</reference>
<proteinExistence type="predicted"/>
<accession>A0ABS1Q7E3</accession>
<gene>
    <name evidence="1" type="ORF">JK364_51125</name>
</gene>
<keyword evidence="2" id="KW-1185">Reference proteome</keyword>
<dbReference type="InterPro" id="IPR045428">
    <property type="entry name" value="EACC1"/>
</dbReference>
<name>A0ABS1Q7E3_9ACTN</name>
<protein>
    <submittedName>
        <fullName evidence="1">Uncharacterized protein</fullName>
    </submittedName>
</protein>
<dbReference type="Proteomes" id="UP000621510">
    <property type="component" value="Unassembled WGS sequence"/>
</dbReference>
<evidence type="ECO:0000313" key="1">
    <source>
        <dbReference type="EMBL" id="MBL1120587.1"/>
    </source>
</evidence>
<dbReference type="EMBL" id="JAERRG010000055">
    <property type="protein sequence ID" value="MBL1120587.1"/>
    <property type="molecule type" value="Genomic_DNA"/>
</dbReference>
<dbReference type="Pfam" id="PF19953">
    <property type="entry name" value="EACC1"/>
    <property type="match status" value="1"/>
</dbReference>
<evidence type="ECO:0000313" key="2">
    <source>
        <dbReference type="Proteomes" id="UP000621510"/>
    </source>
</evidence>
<comment type="caution">
    <text evidence="1">The sequence shown here is derived from an EMBL/GenBank/DDBJ whole genome shotgun (WGS) entry which is preliminary data.</text>
</comment>
<organism evidence="1 2">
    <name type="scientific">Streptomyces endocoffeicus</name>
    <dbReference type="NCBI Taxonomy" id="2898945"/>
    <lineage>
        <taxon>Bacteria</taxon>
        <taxon>Bacillati</taxon>
        <taxon>Actinomycetota</taxon>
        <taxon>Actinomycetes</taxon>
        <taxon>Kitasatosporales</taxon>
        <taxon>Streptomycetaceae</taxon>
        <taxon>Streptomyces</taxon>
    </lineage>
</organism>
<dbReference type="RefSeq" id="WP_201858343.1">
    <property type="nucleotide sequence ID" value="NZ_JAERRG010000055.1"/>
</dbReference>
<sequence>MSTKIRLSGAQAQSALVELSDWLSREDLLRGRISIERGPIQPEQMGAISDVLLVALSANGAGVALATSLSVWIKHRRPSIDLEVTNENGQSVTVHVRDAPAQDIEPLLRKALEK</sequence>